<evidence type="ECO:0000256" key="6">
    <source>
        <dbReference type="SAM" id="Phobius"/>
    </source>
</evidence>
<evidence type="ECO:0000256" key="2">
    <source>
        <dbReference type="ARBA" id="ARBA00022448"/>
    </source>
</evidence>
<keyword evidence="3 6" id="KW-0812">Transmembrane</keyword>
<dbReference type="InterPro" id="IPR011701">
    <property type="entry name" value="MFS"/>
</dbReference>
<feature type="transmembrane region" description="Helical" evidence="6">
    <location>
        <begin position="355"/>
        <end position="384"/>
    </location>
</feature>
<evidence type="ECO:0000256" key="5">
    <source>
        <dbReference type="ARBA" id="ARBA00023136"/>
    </source>
</evidence>
<dbReference type="STRING" id="157838.AN964_00430"/>
<dbReference type="SUPFAM" id="SSF103473">
    <property type="entry name" value="MFS general substrate transporter"/>
    <property type="match status" value="1"/>
</dbReference>
<name>A0A0Q3X0C3_9BACI</name>
<reference evidence="8 9" key="1">
    <citation type="submission" date="2015-09" db="EMBL/GenBank/DDBJ databases">
        <title>Genome sequencing project for genomic taxonomy and phylogenomics of Bacillus-like bacteria.</title>
        <authorList>
            <person name="Liu B."/>
            <person name="Wang J."/>
            <person name="Zhu Y."/>
            <person name="Liu G."/>
            <person name="Chen Q."/>
            <person name="Chen Z."/>
            <person name="Lan J."/>
            <person name="Che J."/>
            <person name="Ge C."/>
            <person name="Shi H."/>
            <person name="Pan Z."/>
            <person name="Liu X."/>
        </authorList>
    </citation>
    <scope>NUCLEOTIDE SEQUENCE [LARGE SCALE GENOMIC DNA]</scope>
    <source>
        <strain evidence="8 9">LMG 18435</strain>
    </source>
</reference>
<dbReference type="Pfam" id="PF07690">
    <property type="entry name" value="MFS_1"/>
    <property type="match status" value="2"/>
</dbReference>
<dbReference type="PROSITE" id="PS50850">
    <property type="entry name" value="MFS"/>
    <property type="match status" value="1"/>
</dbReference>
<keyword evidence="2" id="KW-0813">Transport</keyword>
<keyword evidence="5 6" id="KW-0472">Membrane</keyword>
<feature type="transmembrane region" description="Helical" evidence="6">
    <location>
        <begin position="133"/>
        <end position="152"/>
    </location>
</feature>
<feature type="transmembrane region" description="Helical" evidence="6">
    <location>
        <begin position="249"/>
        <end position="270"/>
    </location>
</feature>
<evidence type="ECO:0000256" key="3">
    <source>
        <dbReference type="ARBA" id="ARBA00022692"/>
    </source>
</evidence>
<dbReference type="InterPro" id="IPR036259">
    <property type="entry name" value="MFS_trans_sf"/>
</dbReference>
<dbReference type="PATRIC" id="fig|157838.3.peg.103"/>
<evidence type="ECO:0000313" key="9">
    <source>
        <dbReference type="Proteomes" id="UP000051888"/>
    </source>
</evidence>
<feature type="transmembrane region" description="Helical" evidence="6">
    <location>
        <begin position="164"/>
        <end position="182"/>
    </location>
</feature>
<dbReference type="Gene3D" id="1.20.1250.20">
    <property type="entry name" value="MFS general substrate transporter like domains"/>
    <property type="match status" value="2"/>
</dbReference>
<dbReference type="AlphaFoldDB" id="A0A0Q3X0C3"/>
<dbReference type="Proteomes" id="UP000051888">
    <property type="component" value="Unassembled WGS sequence"/>
</dbReference>
<protein>
    <recommendedName>
        <fullName evidence="7">Major facilitator superfamily (MFS) profile domain-containing protein</fullName>
    </recommendedName>
</protein>
<dbReference type="PANTHER" id="PTHR23520:SF5">
    <property type="entry name" value="TRANSPORTER, PUTATIVE (AFU_ORTHOLOGUE AFUA_3G04000)-RELATED"/>
    <property type="match status" value="1"/>
</dbReference>
<feature type="transmembrane region" description="Helical" evidence="6">
    <location>
        <begin position="65"/>
        <end position="90"/>
    </location>
</feature>
<dbReference type="GO" id="GO:0005886">
    <property type="term" value="C:plasma membrane"/>
    <property type="evidence" value="ECO:0007669"/>
    <property type="project" value="UniProtKB-SubCell"/>
</dbReference>
<evidence type="ECO:0000256" key="1">
    <source>
        <dbReference type="ARBA" id="ARBA00004651"/>
    </source>
</evidence>
<dbReference type="PANTHER" id="PTHR23520">
    <property type="entry name" value="TRANSPORTER, PUTATIVE (AFU_ORTHOLOGUE AFUA_3G04000)-RELATED"/>
    <property type="match status" value="1"/>
</dbReference>
<feature type="transmembrane region" description="Helical" evidence="6">
    <location>
        <begin position="20"/>
        <end position="53"/>
    </location>
</feature>
<feature type="transmembrane region" description="Helical" evidence="6">
    <location>
        <begin position="282"/>
        <end position="309"/>
    </location>
</feature>
<evidence type="ECO:0000256" key="4">
    <source>
        <dbReference type="ARBA" id="ARBA00022989"/>
    </source>
</evidence>
<dbReference type="EMBL" id="LJJC01000004">
    <property type="protein sequence ID" value="KQL55282.1"/>
    <property type="molecule type" value="Genomic_DNA"/>
</dbReference>
<organism evidence="8 9">
    <name type="scientific">Heyndrickxia shackletonii</name>
    <dbReference type="NCBI Taxonomy" id="157838"/>
    <lineage>
        <taxon>Bacteria</taxon>
        <taxon>Bacillati</taxon>
        <taxon>Bacillota</taxon>
        <taxon>Bacilli</taxon>
        <taxon>Bacillales</taxon>
        <taxon>Bacillaceae</taxon>
        <taxon>Heyndrickxia</taxon>
    </lineage>
</organism>
<feature type="transmembrane region" description="Helical" evidence="6">
    <location>
        <begin position="213"/>
        <end position="237"/>
    </location>
</feature>
<proteinExistence type="predicted"/>
<gene>
    <name evidence="8" type="ORF">AN964_00430</name>
</gene>
<evidence type="ECO:0000313" key="8">
    <source>
        <dbReference type="EMBL" id="KQL55282.1"/>
    </source>
</evidence>
<comment type="caution">
    <text evidence="8">The sequence shown here is derived from an EMBL/GenBank/DDBJ whole genome shotgun (WGS) entry which is preliminary data.</text>
</comment>
<dbReference type="GO" id="GO:0022857">
    <property type="term" value="F:transmembrane transporter activity"/>
    <property type="evidence" value="ECO:0007669"/>
    <property type="project" value="InterPro"/>
</dbReference>
<dbReference type="InterPro" id="IPR020846">
    <property type="entry name" value="MFS_dom"/>
</dbReference>
<comment type="subcellular location">
    <subcellularLocation>
        <location evidence="1">Cell membrane</location>
        <topology evidence="1">Multi-pass membrane protein</topology>
    </subcellularLocation>
</comment>
<keyword evidence="4 6" id="KW-1133">Transmembrane helix</keyword>
<accession>A0A0Q3X0C3</accession>
<feature type="domain" description="Major facilitator superfamily (MFS) profile" evidence="7">
    <location>
        <begin position="1"/>
        <end position="391"/>
    </location>
</feature>
<keyword evidence="9" id="KW-1185">Reference proteome</keyword>
<sequence>MLVNALRSIGQGMMVVDLTLYLDTLGWSTAAIGGVLAAGGLLGVGLAPCIGIYSDRVGRKPFILFYELLIAACALIGVISTNFMLLFIAITLSGFGKADAGSPSPCAPAEHAWLATFIPPAERGKVYSLNNSLSFFGMAVGAVLAGIIALWQKNLPEVLTFRPIFVFVFVLSLVTSSIILTVKEEKPERQKGHKEESIEKQDKKILREENTAVFKLAAINILNGMAIGLTGPMMSYWLAAKFGASNTQIGSTLAITFFATGIMSLFQARLSHKHGNIRSIVLVRFMASFLLILMPLLPSYALVSFVYMIRTALNRGTQGAQQALSVSLTRDRRRGFASSVNILSMRLPTSIGPYISGYLFGLGSLSLPFYIASGLQLSFAYFYGRIFRAYEVRMKSHASSG</sequence>
<dbReference type="CDD" id="cd17325">
    <property type="entry name" value="MFS_MdtG_SLC18_like"/>
    <property type="match status" value="1"/>
</dbReference>
<evidence type="ECO:0000259" key="7">
    <source>
        <dbReference type="PROSITE" id="PS50850"/>
    </source>
</evidence>